<dbReference type="EMBL" id="JAUFPT010000075">
    <property type="protein sequence ID" value="MDN3573376.1"/>
    <property type="molecule type" value="Genomic_DNA"/>
</dbReference>
<organism evidence="1 2">
    <name type="scientific">Methylobacterium longum</name>
    <dbReference type="NCBI Taxonomy" id="767694"/>
    <lineage>
        <taxon>Bacteria</taxon>
        <taxon>Pseudomonadati</taxon>
        <taxon>Pseudomonadota</taxon>
        <taxon>Alphaproteobacteria</taxon>
        <taxon>Hyphomicrobiales</taxon>
        <taxon>Methylobacteriaceae</taxon>
        <taxon>Methylobacterium</taxon>
    </lineage>
</organism>
<accession>A0ABT8AVD5</accession>
<comment type="caution">
    <text evidence="1">The sequence shown here is derived from an EMBL/GenBank/DDBJ whole genome shotgun (WGS) entry which is preliminary data.</text>
</comment>
<dbReference type="Proteomes" id="UP001244297">
    <property type="component" value="Unassembled WGS sequence"/>
</dbReference>
<sequence length="65" mass="7095">MREFVQGLVQSAVARGLDPAVRLQQFRALQQAVVAMTSDPATTRASRQIVLAIDLTLEELTAVRS</sequence>
<evidence type="ECO:0000313" key="2">
    <source>
        <dbReference type="Proteomes" id="UP001244297"/>
    </source>
</evidence>
<gene>
    <name evidence="1" type="ORF">QWZ18_22485</name>
</gene>
<protein>
    <submittedName>
        <fullName evidence="1">Uncharacterized protein</fullName>
    </submittedName>
</protein>
<name>A0ABT8AVD5_9HYPH</name>
<reference evidence="2" key="1">
    <citation type="journal article" date="2019" name="Int. J. Syst. Evol. Microbiol.">
        <title>The Global Catalogue of Microorganisms (GCM) 10K type strain sequencing project: providing services to taxonomists for standard genome sequencing and annotation.</title>
        <authorList>
            <consortium name="The Broad Institute Genomics Platform"/>
            <consortium name="The Broad Institute Genome Sequencing Center for Infectious Disease"/>
            <person name="Wu L."/>
            <person name="Ma J."/>
        </authorList>
    </citation>
    <scope>NUCLEOTIDE SEQUENCE [LARGE SCALE GENOMIC DNA]</scope>
    <source>
        <strain evidence="2">CECT 7806</strain>
    </source>
</reference>
<keyword evidence="2" id="KW-1185">Reference proteome</keyword>
<proteinExistence type="predicted"/>
<evidence type="ECO:0000313" key="1">
    <source>
        <dbReference type="EMBL" id="MDN3573376.1"/>
    </source>
</evidence>
<dbReference type="RefSeq" id="WP_238292031.1">
    <property type="nucleotide sequence ID" value="NZ_BPQS01000049.1"/>
</dbReference>